<dbReference type="Proteomes" id="UP000008555">
    <property type="component" value="Chromosome"/>
</dbReference>
<dbReference type="AlphaFoldDB" id="A9KC84"/>
<name>A9KC84_COXBN</name>
<protein>
    <submittedName>
        <fullName evidence="1">Uncharacterized protein</fullName>
    </submittedName>
</protein>
<evidence type="ECO:0000313" key="1">
    <source>
        <dbReference type="EMBL" id="ABS78171.1"/>
    </source>
</evidence>
<accession>A9KC84</accession>
<dbReference type="HOGENOM" id="CLU_2952642_0_0_6"/>
<dbReference type="KEGG" id="cbd:CBUD_0678"/>
<dbReference type="RefSeq" id="WP_005771871.1">
    <property type="nucleotide sequence ID" value="NC_009727.1"/>
</dbReference>
<gene>
    <name evidence="1" type="ordered locus">CBUD_0678</name>
</gene>
<dbReference type="EMBL" id="CP000733">
    <property type="protein sequence ID" value="ABS78171.1"/>
    <property type="molecule type" value="Genomic_DNA"/>
</dbReference>
<proteinExistence type="predicted"/>
<evidence type="ECO:0000313" key="2">
    <source>
        <dbReference type="Proteomes" id="UP000008555"/>
    </source>
</evidence>
<organism evidence="1 2">
    <name type="scientific">Coxiella burnetii (strain Dugway 5J108-111)</name>
    <dbReference type="NCBI Taxonomy" id="434922"/>
    <lineage>
        <taxon>Bacteria</taxon>
        <taxon>Pseudomonadati</taxon>
        <taxon>Pseudomonadota</taxon>
        <taxon>Gammaproteobacteria</taxon>
        <taxon>Legionellales</taxon>
        <taxon>Coxiellaceae</taxon>
        <taxon>Coxiella</taxon>
    </lineage>
</organism>
<sequence>MEVKADASSKIKSLSVYGDKYNPTFLNGANLINLKQDGKLRNYPLYLLEKFPLDKRGNS</sequence>
<reference evidence="1 2" key="1">
    <citation type="journal article" date="2009" name="Infect. Immun.">
        <title>Comparative genomics reveal extensive transposon-mediated genomic plasticity and diversity among potential effector proteins within the genus Coxiella.</title>
        <authorList>
            <person name="Beare P.A."/>
            <person name="Unsworth N."/>
            <person name="Andoh M."/>
            <person name="Voth D.E."/>
            <person name="Omsland A."/>
            <person name="Gilk S.D."/>
            <person name="Williams K.P."/>
            <person name="Sobral B.W."/>
            <person name="Kupko J.J.III."/>
            <person name="Porcella S.F."/>
            <person name="Samuel J.E."/>
            <person name="Heinzen R.A."/>
        </authorList>
    </citation>
    <scope>NUCLEOTIDE SEQUENCE [LARGE SCALE GENOMIC DNA]</scope>
    <source>
        <strain evidence="1 2">Dugway 5J108-111</strain>
    </source>
</reference>